<organism evidence="9 10">
    <name type="scientific">Pseudoclavibacter albus</name>
    <dbReference type="NCBI Taxonomy" id="272241"/>
    <lineage>
        <taxon>Bacteria</taxon>
        <taxon>Bacillati</taxon>
        <taxon>Actinomycetota</taxon>
        <taxon>Actinomycetes</taxon>
        <taxon>Micrococcales</taxon>
        <taxon>Microbacteriaceae</taxon>
        <taxon>Pseudoclavibacter</taxon>
    </lineage>
</organism>
<feature type="transmembrane region" description="Helical" evidence="7">
    <location>
        <begin position="266"/>
        <end position="288"/>
    </location>
</feature>
<evidence type="ECO:0000256" key="2">
    <source>
        <dbReference type="ARBA" id="ARBA00022448"/>
    </source>
</evidence>
<evidence type="ECO:0000313" key="10">
    <source>
        <dbReference type="Proteomes" id="UP001525379"/>
    </source>
</evidence>
<reference evidence="9 10" key="1">
    <citation type="submission" date="2022-04" db="EMBL/GenBank/DDBJ databases">
        <title>Human microbiome associated bacterial genomes.</title>
        <authorList>
            <person name="Sandstrom S."/>
            <person name="Salamzade R."/>
            <person name="Kalan L.R."/>
        </authorList>
    </citation>
    <scope>NUCLEOTIDE SEQUENCE [LARGE SCALE GENOMIC DNA]</scope>
    <source>
        <strain evidence="10">p3-SID1799</strain>
    </source>
</reference>
<dbReference type="InterPro" id="IPR011701">
    <property type="entry name" value="MFS"/>
</dbReference>
<feature type="transmembrane region" description="Helical" evidence="7">
    <location>
        <begin position="330"/>
        <end position="349"/>
    </location>
</feature>
<keyword evidence="6 7" id="KW-0472">Membrane</keyword>
<accession>A0ABT2HUP5</accession>
<feature type="transmembrane region" description="Helical" evidence="7">
    <location>
        <begin position="142"/>
        <end position="161"/>
    </location>
</feature>
<evidence type="ECO:0000256" key="1">
    <source>
        <dbReference type="ARBA" id="ARBA00004651"/>
    </source>
</evidence>
<evidence type="ECO:0000259" key="8">
    <source>
        <dbReference type="PROSITE" id="PS50850"/>
    </source>
</evidence>
<dbReference type="SUPFAM" id="SSF103473">
    <property type="entry name" value="MFS general substrate transporter"/>
    <property type="match status" value="1"/>
</dbReference>
<dbReference type="RefSeq" id="WP_260103714.1">
    <property type="nucleotide sequence ID" value="NZ_JALXSQ010000003.1"/>
</dbReference>
<keyword evidence="4 7" id="KW-0812">Transmembrane</keyword>
<feature type="transmembrane region" description="Helical" evidence="7">
    <location>
        <begin position="355"/>
        <end position="381"/>
    </location>
</feature>
<comment type="subcellular location">
    <subcellularLocation>
        <location evidence="1">Cell membrane</location>
        <topology evidence="1">Multi-pass membrane protein</topology>
    </subcellularLocation>
</comment>
<evidence type="ECO:0000256" key="6">
    <source>
        <dbReference type="ARBA" id="ARBA00023136"/>
    </source>
</evidence>
<feature type="transmembrane region" description="Helical" evidence="7">
    <location>
        <begin position="458"/>
        <end position="475"/>
    </location>
</feature>
<protein>
    <submittedName>
        <fullName evidence="9">DHA2 family efflux MFS transporter permease subunit</fullName>
    </submittedName>
</protein>
<feature type="transmembrane region" description="Helical" evidence="7">
    <location>
        <begin position="402"/>
        <end position="420"/>
    </location>
</feature>
<sequence>MTSTVSTTPRPWRAFSALIIGFFMILVDSTIVMVAMPALIRELGAGLSEAVWVTSAYLLAYAVPLLITGRLGDRVGPRRVYLIGLVVFTLASLWCGFADTITMLIVARVVQGFGASLMAPQTMTVITRVFPPEERGPAMGVWGAVAGIAMIVGPIVGGLLIDGLGWQWIFFINVPVGVIAFIAAWMLVPQLETHSHRFDWFGVVLSAVAMFAIVFGIQEGEQIGWGTTWPLIAGGVAVMAVFFWWQRQVDEPLIPLELFRDRNFSGANIVIFLVGAIAATSAIPQMLYFQSVLGLSPTGAALMLLPMALVGAVLAPFMGKIVQRRDPRPVAFTGLVAFGLGCALFGLVMTPGREIWQILLVSAVFGVANACTWGPTSITATRNLPMRMAGAGSGVYNTTRQLGAVLGSAAIAAIMTARLAEHLGEGSAQHMGQGPAAASSVLPSFLQDGFARAMGDSMYVLAVVALCAAIAVLFWERPKTTAAA</sequence>
<dbReference type="InterPro" id="IPR036259">
    <property type="entry name" value="MFS_trans_sf"/>
</dbReference>
<feature type="transmembrane region" description="Helical" evidence="7">
    <location>
        <begin position="167"/>
        <end position="188"/>
    </location>
</feature>
<evidence type="ECO:0000256" key="4">
    <source>
        <dbReference type="ARBA" id="ARBA00022692"/>
    </source>
</evidence>
<dbReference type="InterPro" id="IPR020846">
    <property type="entry name" value="MFS_dom"/>
</dbReference>
<dbReference type="Pfam" id="PF07690">
    <property type="entry name" value="MFS_1"/>
    <property type="match status" value="1"/>
</dbReference>
<dbReference type="NCBIfam" id="TIGR00711">
    <property type="entry name" value="efflux_EmrB"/>
    <property type="match status" value="1"/>
</dbReference>
<feature type="transmembrane region" description="Helical" evidence="7">
    <location>
        <begin position="50"/>
        <end position="68"/>
    </location>
</feature>
<evidence type="ECO:0000256" key="3">
    <source>
        <dbReference type="ARBA" id="ARBA00022475"/>
    </source>
</evidence>
<feature type="transmembrane region" description="Helical" evidence="7">
    <location>
        <begin position="80"/>
        <end position="106"/>
    </location>
</feature>
<feature type="domain" description="Major facilitator superfamily (MFS) profile" evidence="8">
    <location>
        <begin position="14"/>
        <end position="480"/>
    </location>
</feature>
<dbReference type="Gene3D" id="1.20.1250.20">
    <property type="entry name" value="MFS general substrate transporter like domains"/>
    <property type="match status" value="1"/>
</dbReference>
<gene>
    <name evidence="9" type="ORF">M3D15_01580</name>
</gene>
<dbReference type="EMBL" id="JALXSQ010000003">
    <property type="protein sequence ID" value="MCT2042036.1"/>
    <property type="molecule type" value="Genomic_DNA"/>
</dbReference>
<keyword evidence="2" id="KW-0813">Transport</keyword>
<dbReference type="InterPro" id="IPR004638">
    <property type="entry name" value="EmrB-like"/>
</dbReference>
<comment type="caution">
    <text evidence="9">The sequence shown here is derived from an EMBL/GenBank/DDBJ whole genome shotgun (WGS) entry which is preliminary data.</text>
</comment>
<feature type="transmembrane region" description="Helical" evidence="7">
    <location>
        <begin position="12"/>
        <end position="38"/>
    </location>
</feature>
<dbReference type="PRINTS" id="PR01036">
    <property type="entry name" value="TCRTETB"/>
</dbReference>
<keyword evidence="5 7" id="KW-1133">Transmembrane helix</keyword>
<feature type="transmembrane region" description="Helical" evidence="7">
    <location>
        <begin position="200"/>
        <end position="217"/>
    </location>
</feature>
<proteinExistence type="predicted"/>
<feature type="transmembrane region" description="Helical" evidence="7">
    <location>
        <begin position="112"/>
        <end position="130"/>
    </location>
</feature>
<name>A0ABT2HUP5_9MICO</name>
<dbReference type="PROSITE" id="PS50850">
    <property type="entry name" value="MFS"/>
    <property type="match status" value="1"/>
</dbReference>
<keyword evidence="3" id="KW-1003">Cell membrane</keyword>
<dbReference type="Gene3D" id="1.20.1720.10">
    <property type="entry name" value="Multidrug resistance protein D"/>
    <property type="match status" value="1"/>
</dbReference>
<keyword evidence="10" id="KW-1185">Reference proteome</keyword>
<feature type="transmembrane region" description="Helical" evidence="7">
    <location>
        <begin position="300"/>
        <end position="318"/>
    </location>
</feature>
<evidence type="ECO:0000256" key="5">
    <source>
        <dbReference type="ARBA" id="ARBA00022989"/>
    </source>
</evidence>
<dbReference type="PANTHER" id="PTHR42718:SF42">
    <property type="entry name" value="EXPORT PROTEIN"/>
    <property type="match status" value="1"/>
</dbReference>
<evidence type="ECO:0000256" key="7">
    <source>
        <dbReference type="SAM" id="Phobius"/>
    </source>
</evidence>
<dbReference type="PANTHER" id="PTHR42718">
    <property type="entry name" value="MAJOR FACILITATOR SUPERFAMILY MULTIDRUG TRANSPORTER MFSC"/>
    <property type="match status" value="1"/>
</dbReference>
<feature type="transmembrane region" description="Helical" evidence="7">
    <location>
        <begin position="223"/>
        <end position="245"/>
    </location>
</feature>
<evidence type="ECO:0000313" key="9">
    <source>
        <dbReference type="EMBL" id="MCT2042036.1"/>
    </source>
</evidence>
<dbReference type="CDD" id="cd17321">
    <property type="entry name" value="MFS_MMR_MDR_like"/>
    <property type="match status" value="1"/>
</dbReference>
<dbReference type="Proteomes" id="UP001525379">
    <property type="component" value="Unassembled WGS sequence"/>
</dbReference>